<dbReference type="InterPro" id="IPR029021">
    <property type="entry name" value="Prot-tyrosine_phosphatase-like"/>
</dbReference>
<evidence type="ECO:0000313" key="3">
    <source>
        <dbReference type="Proteomes" id="UP000492821"/>
    </source>
</evidence>
<dbReference type="Pfam" id="PF00782">
    <property type="entry name" value="DSPc"/>
    <property type="match status" value="1"/>
</dbReference>
<keyword evidence="3" id="KW-1185">Reference proteome</keyword>
<feature type="compositionally biased region" description="Basic and acidic residues" evidence="1">
    <location>
        <begin position="280"/>
        <end position="300"/>
    </location>
</feature>
<feature type="compositionally biased region" description="Basic and acidic residues" evidence="1">
    <location>
        <begin position="248"/>
        <end position="273"/>
    </location>
</feature>
<dbReference type="WBParaSite" id="Pan_g4243.t1">
    <property type="protein sequence ID" value="Pan_g4243.t1"/>
    <property type="gene ID" value="Pan_g4243"/>
</dbReference>
<protein>
    <submittedName>
        <fullName evidence="4">TYR_PHOSPHATASE_2 domain-containing protein</fullName>
    </submittedName>
</protein>
<reference evidence="4" key="2">
    <citation type="submission" date="2020-10" db="UniProtKB">
        <authorList>
            <consortium name="WormBaseParasite"/>
        </authorList>
    </citation>
    <scope>IDENTIFICATION</scope>
</reference>
<dbReference type="PANTHER" id="PTHR10367">
    <property type="entry name" value="MRNA-CAPPING ENZYME"/>
    <property type="match status" value="1"/>
</dbReference>
<reference evidence="3" key="1">
    <citation type="journal article" date="2013" name="Genetics">
        <title>The draft genome and transcriptome of Panagrellus redivivus are shaped by the harsh demands of a free-living lifestyle.</title>
        <authorList>
            <person name="Srinivasan J."/>
            <person name="Dillman A.R."/>
            <person name="Macchietto M.G."/>
            <person name="Heikkinen L."/>
            <person name="Lakso M."/>
            <person name="Fracchia K.M."/>
            <person name="Antoshechkin I."/>
            <person name="Mortazavi A."/>
            <person name="Wong G."/>
            <person name="Sternberg P.W."/>
        </authorList>
    </citation>
    <scope>NUCLEOTIDE SEQUENCE [LARGE SCALE GENOMIC DNA]</scope>
    <source>
        <strain evidence="3">MT8872</strain>
    </source>
</reference>
<feature type="domain" description="Tyrosine specific protein phosphatases" evidence="2">
    <location>
        <begin position="133"/>
        <end position="202"/>
    </location>
</feature>
<dbReference type="PANTHER" id="PTHR10367:SF9">
    <property type="entry name" value="DUAL-SPECIFICITY PHOSPHATASE 11 (RNA_RNP COMPLEX 1-INTERACTING)"/>
    <property type="match status" value="1"/>
</dbReference>
<dbReference type="InterPro" id="IPR016130">
    <property type="entry name" value="Tyr_Pase_AS"/>
</dbReference>
<dbReference type="Gene3D" id="3.90.190.10">
    <property type="entry name" value="Protein tyrosine phosphatase superfamily"/>
    <property type="match status" value="1"/>
</dbReference>
<evidence type="ECO:0000259" key="2">
    <source>
        <dbReference type="PROSITE" id="PS50056"/>
    </source>
</evidence>
<dbReference type="GO" id="GO:0004651">
    <property type="term" value="F:polynucleotide 5'-phosphatase activity"/>
    <property type="evidence" value="ECO:0007669"/>
    <property type="project" value="TreeGrafter"/>
</dbReference>
<proteinExistence type="predicted"/>
<dbReference type="PROSITE" id="PS50056">
    <property type="entry name" value="TYR_PHOSPHATASE_2"/>
    <property type="match status" value="1"/>
</dbReference>
<evidence type="ECO:0000313" key="4">
    <source>
        <dbReference type="WBParaSite" id="Pan_g4243.t1"/>
    </source>
</evidence>
<dbReference type="PROSITE" id="PS00383">
    <property type="entry name" value="TYR_PHOSPHATASE_1"/>
    <property type="match status" value="1"/>
</dbReference>
<dbReference type="Proteomes" id="UP000492821">
    <property type="component" value="Unassembled WGS sequence"/>
</dbReference>
<organism evidence="3 4">
    <name type="scientific">Panagrellus redivivus</name>
    <name type="common">Microworm</name>
    <dbReference type="NCBI Taxonomy" id="6233"/>
    <lineage>
        <taxon>Eukaryota</taxon>
        <taxon>Metazoa</taxon>
        <taxon>Ecdysozoa</taxon>
        <taxon>Nematoda</taxon>
        <taxon>Chromadorea</taxon>
        <taxon>Rhabditida</taxon>
        <taxon>Tylenchina</taxon>
        <taxon>Panagrolaimomorpha</taxon>
        <taxon>Panagrolaimoidea</taxon>
        <taxon>Panagrolaimidae</taxon>
        <taxon>Panagrellus</taxon>
    </lineage>
</organism>
<evidence type="ECO:0000256" key="1">
    <source>
        <dbReference type="SAM" id="MobiDB-lite"/>
    </source>
</evidence>
<feature type="compositionally biased region" description="Basic residues" evidence="1">
    <location>
        <begin position="313"/>
        <end position="331"/>
    </location>
</feature>
<feature type="region of interest" description="Disordered" evidence="1">
    <location>
        <begin position="238"/>
        <end position="333"/>
    </location>
</feature>
<name>A0A7E4ZYV2_PANRE</name>
<dbReference type="InterPro" id="IPR051029">
    <property type="entry name" value="mRNA_Capping_Enz/RNA_Phosphat"/>
</dbReference>
<feature type="compositionally biased region" description="Low complexity" evidence="1">
    <location>
        <begin position="1"/>
        <end position="10"/>
    </location>
</feature>
<accession>A0A7E4ZYV2</accession>
<feature type="region of interest" description="Disordered" evidence="1">
    <location>
        <begin position="1"/>
        <end position="42"/>
    </location>
</feature>
<dbReference type="AlphaFoldDB" id="A0A7E4ZYV2"/>
<dbReference type="SUPFAM" id="SSF52799">
    <property type="entry name" value="(Phosphotyrosine protein) phosphatases II"/>
    <property type="match status" value="1"/>
</dbReference>
<dbReference type="InterPro" id="IPR000387">
    <property type="entry name" value="Tyr_Pase_dom"/>
</dbReference>
<sequence>MSSSSSTSKFKSPRNQEKKRKRQKGPPRPPPGPKLPDRWTNYSPIGEIINDSRFIAFKTPLSDNFFEGKSAPPFGPKSVVDHVSSRGKTLGLVVDLTATTRYYDSSEWKNYDVEYEKIFCEGHTMHKQNTAIKRFVHVVKRYMSNHPGHNMVIGVHCTHGLNRTGFLICRYMIDQMGIEPSKAIQDFEVARGHRIEREQYVTNLRNEEVLKESVTAPHKEHARVKVPEAWDSVADSNWGRRRPVNRSPVRERRRSERSPEREHRRYDRSPEREHRRRDRSLRSPNRDYDDRRSPIRDNRYRRSPSYDPEARRSPIRHHEYRRSHSEHRRRNSIHDPLQMLIEAAYPSSPSNGLWPANPPDLGSVININDLPTIVSKHPRILPPTE</sequence>
<dbReference type="InterPro" id="IPR000340">
    <property type="entry name" value="Dual-sp_phosphatase_cat-dom"/>
</dbReference>